<dbReference type="InParanoid" id="G2XZM0"/>
<reference evidence="2" key="1">
    <citation type="journal article" date="2011" name="PLoS Genet.">
        <title>Genomic analysis of the necrotrophic fungal pathogens Sclerotinia sclerotiorum and Botrytis cinerea.</title>
        <authorList>
            <person name="Amselem J."/>
            <person name="Cuomo C.A."/>
            <person name="van Kan J.A."/>
            <person name="Viaud M."/>
            <person name="Benito E.P."/>
            <person name="Couloux A."/>
            <person name="Coutinho P.M."/>
            <person name="de Vries R.P."/>
            <person name="Dyer P.S."/>
            <person name="Fillinger S."/>
            <person name="Fournier E."/>
            <person name="Gout L."/>
            <person name="Hahn M."/>
            <person name="Kohn L."/>
            <person name="Lapalu N."/>
            <person name="Plummer K.M."/>
            <person name="Pradier J.M."/>
            <person name="Quevillon E."/>
            <person name="Sharon A."/>
            <person name="Simon A."/>
            <person name="ten Have A."/>
            <person name="Tudzynski B."/>
            <person name="Tudzynski P."/>
            <person name="Wincker P."/>
            <person name="Andrew M."/>
            <person name="Anthouard V."/>
            <person name="Beever R.E."/>
            <person name="Beffa R."/>
            <person name="Benoit I."/>
            <person name="Bouzid O."/>
            <person name="Brault B."/>
            <person name="Chen Z."/>
            <person name="Choquer M."/>
            <person name="Collemare J."/>
            <person name="Cotton P."/>
            <person name="Danchin E.G."/>
            <person name="Da Silva C."/>
            <person name="Gautier A."/>
            <person name="Giraud C."/>
            <person name="Giraud T."/>
            <person name="Gonzalez C."/>
            <person name="Grossetete S."/>
            <person name="Guldener U."/>
            <person name="Henrissat B."/>
            <person name="Howlett B.J."/>
            <person name="Kodira C."/>
            <person name="Kretschmer M."/>
            <person name="Lappartient A."/>
            <person name="Leroch M."/>
            <person name="Levis C."/>
            <person name="Mauceli E."/>
            <person name="Neuveglise C."/>
            <person name="Oeser B."/>
            <person name="Pearson M."/>
            <person name="Poulain J."/>
            <person name="Poussereau N."/>
            <person name="Quesneville H."/>
            <person name="Rascle C."/>
            <person name="Schumacher J."/>
            <person name="Segurens B."/>
            <person name="Sexton A."/>
            <person name="Silva E."/>
            <person name="Sirven C."/>
            <person name="Soanes D.M."/>
            <person name="Talbot N.J."/>
            <person name="Templeton M."/>
            <person name="Yandava C."/>
            <person name="Yarden O."/>
            <person name="Zeng Q."/>
            <person name="Rollins J.A."/>
            <person name="Lebrun M.H."/>
            <person name="Dickman M."/>
        </authorList>
    </citation>
    <scope>NUCLEOTIDE SEQUENCE [LARGE SCALE GENOMIC DNA]</scope>
    <source>
        <strain evidence="2">T4</strain>
    </source>
</reference>
<sequence>MASVDRINTNLLRRNPSTLRRLAGPFSLNCVRSCPSKLQDPAGLFIPYP</sequence>
<name>G2XZM0_BOTF4</name>
<dbReference type="AlphaFoldDB" id="G2XZM0"/>
<dbReference type="Proteomes" id="UP000008177">
    <property type="component" value="Unplaced contigs"/>
</dbReference>
<evidence type="ECO:0000313" key="1">
    <source>
        <dbReference type="EMBL" id="CCD45907.1"/>
    </source>
</evidence>
<evidence type="ECO:0000313" key="2">
    <source>
        <dbReference type="Proteomes" id="UP000008177"/>
    </source>
</evidence>
<dbReference type="EMBL" id="FQ790278">
    <property type="protein sequence ID" value="CCD45907.1"/>
    <property type="molecule type" value="Genomic_DNA"/>
</dbReference>
<gene>
    <name evidence="1" type="ORF">BofuT4_uP049250.1</name>
</gene>
<organism evidence="1 2">
    <name type="scientific">Botryotinia fuckeliana (strain T4)</name>
    <name type="common">Noble rot fungus</name>
    <name type="synonym">Botrytis cinerea</name>
    <dbReference type="NCBI Taxonomy" id="999810"/>
    <lineage>
        <taxon>Eukaryota</taxon>
        <taxon>Fungi</taxon>
        <taxon>Dikarya</taxon>
        <taxon>Ascomycota</taxon>
        <taxon>Pezizomycotina</taxon>
        <taxon>Leotiomycetes</taxon>
        <taxon>Helotiales</taxon>
        <taxon>Sclerotiniaceae</taxon>
        <taxon>Botrytis</taxon>
    </lineage>
</organism>
<dbReference type="HOGENOM" id="CLU_3142843_0_0_1"/>
<accession>G2XZM0</accession>
<protein>
    <submittedName>
        <fullName evidence="1">Uncharacterized protein</fullName>
    </submittedName>
</protein>
<proteinExistence type="predicted"/>